<sequence length="528" mass="59154">MKLEIKLTLVGLLCVSSLFAQEKASGYVYLDHNGNGKRDKQEPAIAGVTVSNGMLVTTTDRQGKYMLPVSNDNILFVIKPAGYSVPLNRLNQPQYYYIHKPSGSPELNFKGSKPTGKLPELVNFALEESKEPENFTALIFGDPQAYTPQEIDFFAKGVVSEVESTKKALFGLSLGDLAGDDLSLHQPYIKAVSKTGLPWYNLIGNHDMNYDAVTDSLSDETFEANFGPANYAFNYGKAHFIVLDNILYPDPRDNNGYWAGFRKDQLDFITNDLKTVDKTKLIVLAFHIPLLQMGGETTFRPQDRQQLFDLLKDFPNTLSISAHTHLQRQNFYTAKDGWRQKSPHHEYNAGTTSGDWYSGELNAQGIPVSTMRDGTPKGYAFLNVKGNNYTIDYKVAGQPDDYQIKIYHPKVVALGRNTAAAIYANFFMGHQGNKVMYSVDQGEWKPMVYEEAADPDFIQSLGRWDNADELMAGRRPSGAEKSTHLWKGSIPVKLDAGEHNIEVKAEDMFGRIFTQKSSYRLEAAKEIK</sequence>
<dbReference type="AlphaFoldDB" id="A0A081PL21"/>
<dbReference type="GO" id="GO:0016787">
    <property type="term" value="F:hydrolase activity"/>
    <property type="evidence" value="ECO:0007669"/>
    <property type="project" value="InterPro"/>
</dbReference>
<dbReference type="InterPro" id="IPR004843">
    <property type="entry name" value="Calcineurin-like_PHP"/>
</dbReference>
<dbReference type="PANTHER" id="PTHR43143:SF6">
    <property type="entry name" value="BLL3016 PROTEIN"/>
    <property type="match status" value="1"/>
</dbReference>
<dbReference type="InterPro" id="IPR032285">
    <property type="entry name" value="Metallophos_N"/>
</dbReference>
<evidence type="ECO:0000259" key="3">
    <source>
        <dbReference type="Pfam" id="PF16370"/>
    </source>
</evidence>
<feature type="chain" id="PRO_5001761981" evidence="1">
    <location>
        <begin position="21"/>
        <end position="528"/>
    </location>
</feature>
<evidence type="ECO:0000259" key="2">
    <source>
        <dbReference type="Pfam" id="PF00149"/>
    </source>
</evidence>
<reference evidence="5 6" key="1">
    <citation type="journal article" date="1992" name="Int. J. Syst. Bacteriol.">
        <title>Sphingobacterium antarcticus sp. nov. a Psychrotrophic Bacterium from the Soils of Schirmacher Oasis, Antarctica.</title>
        <authorList>
            <person name="Shivaji S."/>
            <person name="Ray M.K."/>
            <person name="Rao N.S."/>
            <person name="Saiserr L."/>
            <person name="Jagannadham M.V."/>
            <person name="Kumar G.S."/>
            <person name="Reddy G."/>
            <person name="Bhargava P.M."/>
        </authorList>
    </citation>
    <scope>NUCLEOTIDE SEQUENCE [LARGE SCALE GENOMIC DNA]</scope>
    <source>
        <strain evidence="5 6">4BY</strain>
    </source>
</reference>
<evidence type="ECO:0000256" key="1">
    <source>
        <dbReference type="SAM" id="SignalP"/>
    </source>
</evidence>
<feature type="domain" description="Calcineurin-like phosphoesterase N-terminal" evidence="4">
    <location>
        <begin position="39"/>
        <end position="110"/>
    </location>
</feature>
<evidence type="ECO:0000313" key="5">
    <source>
        <dbReference type="EMBL" id="KEQ31394.1"/>
    </source>
</evidence>
<organism evidence="5 6">
    <name type="scientific">Pedobacter antarcticus 4BY</name>
    <dbReference type="NCBI Taxonomy" id="1358423"/>
    <lineage>
        <taxon>Bacteria</taxon>
        <taxon>Pseudomonadati</taxon>
        <taxon>Bacteroidota</taxon>
        <taxon>Sphingobacteriia</taxon>
        <taxon>Sphingobacteriales</taxon>
        <taxon>Sphingobacteriaceae</taxon>
        <taxon>Pedobacter</taxon>
    </lineage>
</organism>
<protein>
    <submittedName>
        <fullName evidence="5">Metallophosphoesterase</fullName>
    </submittedName>
</protein>
<evidence type="ECO:0000313" key="6">
    <source>
        <dbReference type="Proteomes" id="UP000028007"/>
    </source>
</evidence>
<dbReference type="Pfam" id="PF16371">
    <property type="entry name" value="MetallophosN"/>
    <property type="match status" value="1"/>
</dbReference>
<dbReference type="eggNOG" id="COG1409">
    <property type="taxonomic scope" value="Bacteria"/>
</dbReference>
<dbReference type="EMBL" id="JNFF01000017">
    <property type="protein sequence ID" value="KEQ31394.1"/>
    <property type="molecule type" value="Genomic_DNA"/>
</dbReference>
<dbReference type="InterPro" id="IPR013783">
    <property type="entry name" value="Ig-like_fold"/>
</dbReference>
<dbReference type="InterPro" id="IPR032288">
    <property type="entry name" value="Metallophos_C"/>
</dbReference>
<keyword evidence="6" id="KW-1185">Reference proteome</keyword>
<dbReference type="Gene3D" id="2.60.40.10">
    <property type="entry name" value="Immunoglobulins"/>
    <property type="match status" value="1"/>
</dbReference>
<dbReference type="Proteomes" id="UP000028007">
    <property type="component" value="Unassembled WGS sequence"/>
</dbReference>
<accession>A0A081PL21</accession>
<dbReference type="OrthoDB" id="1776264at2"/>
<dbReference type="InterPro" id="IPR051918">
    <property type="entry name" value="STPP_CPPED1"/>
</dbReference>
<comment type="caution">
    <text evidence="5">The sequence shown here is derived from an EMBL/GenBank/DDBJ whole genome shotgun (WGS) entry which is preliminary data.</text>
</comment>
<evidence type="ECO:0000259" key="4">
    <source>
        <dbReference type="Pfam" id="PF16371"/>
    </source>
</evidence>
<keyword evidence="1" id="KW-0732">Signal</keyword>
<name>A0A081PL21_9SPHI</name>
<gene>
    <name evidence="5" type="ORF">N180_07870</name>
</gene>
<dbReference type="SUPFAM" id="SSF56300">
    <property type="entry name" value="Metallo-dependent phosphatases"/>
    <property type="match status" value="1"/>
</dbReference>
<feature type="domain" description="Calcineurin-like phosphoesterase C-terminal" evidence="3">
    <location>
        <begin position="346"/>
        <end position="513"/>
    </location>
</feature>
<feature type="domain" description="Calcineurin-like phosphoesterase" evidence="2">
    <location>
        <begin position="163"/>
        <end position="325"/>
    </location>
</feature>
<proteinExistence type="predicted"/>
<dbReference type="Pfam" id="PF00149">
    <property type="entry name" value="Metallophos"/>
    <property type="match status" value="1"/>
</dbReference>
<dbReference type="Pfam" id="PF16370">
    <property type="entry name" value="MetallophosC"/>
    <property type="match status" value="1"/>
</dbReference>
<dbReference type="Gene3D" id="3.60.21.10">
    <property type="match status" value="1"/>
</dbReference>
<dbReference type="InterPro" id="IPR029052">
    <property type="entry name" value="Metallo-depent_PP-like"/>
</dbReference>
<feature type="signal peptide" evidence="1">
    <location>
        <begin position="1"/>
        <end position="20"/>
    </location>
</feature>
<dbReference type="RefSeq" id="WP_037438188.1">
    <property type="nucleotide sequence ID" value="NZ_JNFF01000017.1"/>
</dbReference>
<dbReference type="SUPFAM" id="SSF117074">
    <property type="entry name" value="Hypothetical protein PA1324"/>
    <property type="match status" value="1"/>
</dbReference>
<dbReference type="PANTHER" id="PTHR43143">
    <property type="entry name" value="METALLOPHOSPHOESTERASE, CALCINEURIN SUPERFAMILY"/>
    <property type="match status" value="1"/>
</dbReference>